<name>A0A7C2K2W4_9PLAN</name>
<dbReference type="GO" id="GO:0008484">
    <property type="term" value="F:sulfuric ester hydrolase activity"/>
    <property type="evidence" value="ECO:0007669"/>
    <property type="project" value="TreeGrafter"/>
</dbReference>
<evidence type="ECO:0000256" key="3">
    <source>
        <dbReference type="SAM" id="MobiDB-lite"/>
    </source>
</evidence>
<reference evidence="5" key="1">
    <citation type="journal article" date="2020" name="mSystems">
        <title>Genome- and Community-Level Interaction Insights into Carbon Utilization and Element Cycling Functions of Hydrothermarchaeota in Hydrothermal Sediment.</title>
        <authorList>
            <person name="Zhou Z."/>
            <person name="Liu Y."/>
            <person name="Xu W."/>
            <person name="Pan J."/>
            <person name="Luo Z.H."/>
            <person name="Li M."/>
        </authorList>
    </citation>
    <scope>NUCLEOTIDE SEQUENCE [LARGE SCALE GENOMIC DNA]</scope>
    <source>
        <strain evidence="5">SpSt-339</strain>
    </source>
</reference>
<dbReference type="PANTHER" id="PTHR45953">
    <property type="entry name" value="IDURONATE 2-SULFATASE"/>
    <property type="match status" value="1"/>
</dbReference>
<feature type="region of interest" description="Disordered" evidence="3">
    <location>
        <begin position="181"/>
        <end position="200"/>
    </location>
</feature>
<dbReference type="SUPFAM" id="SSF53649">
    <property type="entry name" value="Alkaline phosphatase-like"/>
    <property type="match status" value="1"/>
</dbReference>
<dbReference type="PANTHER" id="PTHR45953:SF1">
    <property type="entry name" value="IDURONATE 2-SULFATASE"/>
    <property type="match status" value="1"/>
</dbReference>
<gene>
    <name evidence="5" type="ORF">ENQ76_15300</name>
</gene>
<proteinExistence type="predicted"/>
<sequence length="468" mass="51358">MSCRIAWFLTVLIALGFASPLSGAERLNLLIVTFDDMNADSAGYLGSKVGATPNLDAFAATAFVFEQAHVTVPICQPGRSAFMTGRVPHRNGALGFNPIRTDVPTLVEHLQAQGYFAAVIEKIVHMQPASKFPWDLKLSGAGKNPSLMRSHMEQALQSAKAAGKPFFINANITDPHRPFPNSAQQANRKKKAANVPDPDVRTFRPADVTVPAFLEDIPPVRAEVAEYFAGVARGDRSFGQILDALKAAGLDGDTLVIVLSDHGMSFPFSKATVYRNGTWSPLLLRWPGLQQPGRDTTHLVSSVDLLPTALEILALAAMERIDGRSLLPLIRGEAQPDRDYVITHVNTVSSGKAFPQRCIRTRTHSYMWHGWVDGSTLFSVEAMNGITFNALSKAGETDARIRSRVEQFHRGVREQFFDLTADPDERQNVITDPAHKAELDRLRSLLLKHMQSTDDPQLASFLATTPPM</sequence>
<protein>
    <submittedName>
        <fullName evidence="5">Sulfatase</fullName>
    </submittedName>
</protein>
<dbReference type="AlphaFoldDB" id="A0A7C2K2W4"/>
<evidence type="ECO:0000259" key="4">
    <source>
        <dbReference type="Pfam" id="PF00884"/>
    </source>
</evidence>
<evidence type="ECO:0000256" key="1">
    <source>
        <dbReference type="ARBA" id="ARBA00022723"/>
    </source>
</evidence>
<accession>A0A7C2K2W4</accession>
<dbReference type="InterPro" id="IPR017850">
    <property type="entry name" value="Alkaline_phosphatase_core_sf"/>
</dbReference>
<organism evidence="5">
    <name type="scientific">Schlesneria paludicola</name>
    <dbReference type="NCBI Taxonomy" id="360056"/>
    <lineage>
        <taxon>Bacteria</taxon>
        <taxon>Pseudomonadati</taxon>
        <taxon>Planctomycetota</taxon>
        <taxon>Planctomycetia</taxon>
        <taxon>Planctomycetales</taxon>
        <taxon>Planctomycetaceae</taxon>
        <taxon>Schlesneria</taxon>
    </lineage>
</organism>
<evidence type="ECO:0000313" key="5">
    <source>
        <dbReference type="EMBL" id="HEN16827.1"/>
    </source>
</evidence>
<dbReference type="CDD" id="cd16027">
    <property type="entry name" value="SGSH"/>
    <property type="match status" value="1"/>
</dbReference>
<dbReference type="GO" id="GO:0046872">
    <property type="term" value="F:metal ion binding"/>
    <property type="evidence" value="ECO:0007669"/>
    <property type="project" value="UniProtKB-KW"/>
</dbReference>
<keyword evidence="1" id="KW-0479">Metal-binding</keyword>
<dbReference type="EMBL" id="DSOK01000421">
    <property type="protein sequence ID" value="HEN16827.1"/>
    <property type="molecule type" value="Genomic_DNA"/>
</dbReference>
<keyword evidence="2" id="KW-0378">Hydrolase</keyword>
<dbReference type="Pfam" id="PF00884">
    <property type="entry name" value="Sulfatase"/>
    <property type="match status" value="1"/>
</dbReference>
<evidence type="ECO:0000256" key="2">
    <source>
        <dbReference type="ARBA" id="ARBA00022801"/>
    </source>
</evidence>
<dbReference type="Gene3D" id="3.40.720.10">
    <property type="entry name" value="Alkaline Phosphatase, subunit A"/>
    <property type="match status" value="1"/>
</dbReference>
<dbReference type="GO" id="GO:0005737">
    <property type="term" value="C:cytoplasm"/>
    <property type="evidence" value="ECO:0007669"/>
    <property type="project" value="TreeGrafter"/>
</dbReference>
<dbReference type="InterPro" id="IPR000917">
    <property type="entry name" value="Sulfatase_N"/>
</dbReference>
<feature type="domain" description="Sulfatase N-terminal" evidence="4">
    <location>
        <begin position="28"/>
        <end position="313"/>
    </location>
</feature>
<comment type="caution">
    <text evidence="5">The sequence shown here is derived from an EMBL/GenBank/DDBJ whole genome shotgun (WGS) entry which is preliminary data.</text>
</comment>